<dbReference type="SUPFAM" id="SSF48371">
    <property type="entry name" value="ARM repeat"/>
    <property type="match status" value="1"/>
</dbReference>
<feature type="transmembrane region" description="Helical" evidence="1">
    <location>
        <begin position="144"/>
        <end position="162"/>
    </location>
</feature>
<dbReference type="SUPFAM" id="SSF103473">
    <property type="entry name" value="MFS general substrate transporter"/>
    <property type="match status" value="1"/>
</dbReference>
<feature type="transmembrane region" description="Helical" evidence="1">
    <location>
        <begin position="271"/>
        <end position="292"/>
    </location>
</feature>
<dbReference type="CDD" id="cd00038">
    <property type="entry name" value="CAP_ED"/>
    <property type="match status" value="1"/>
</dbReference>
<feature type="transmembrane region" description="Helical" evidence="1">
    <location>
        <begin position="229"/>
        <end position="251"/>
    </location>
</feature>
<feature type="domain" description="Cyclic nucleotide-binding" evidence="2">
    <location>
        <begin position="760"/>
        <end position="863"/>
    </location>
</feature>
<feature type="transmembrane region" description="Helical" evidence="1">
    <location>
        <begin position="83"/>
        <end position="102"/>
    </location>
</feature>
<dbReference type="InterPro" id="IPR011989">
    <property type="entry name" value="ARM-like"/>
</dbReference>
<dbReference type="SUPFAM" id="SSF51206">
    <property type="entry name" value="cAMP-binding domain-like"/>
    <property type="match status" value="1"/>
</dbReference>
<evidence type="ECO:0000313" key="4">
    <source>
        <dbReference type="Proteomes" id="UP000006055"/>
    </source>
</evidence>
<dbReference type="Gene3D" id="1.20.1250.20">
    <property type="entry name" value="MFS general substrate transporter like domains"/>
    <property type="match status" value="1"/>
</dbReference>
<dbReference type="eggNOG" id="COG1413">
    <property type="taxonomic scope" value="Bacteria"/>
</dbReference>
<dbReference type="InterPro" id="IPR016024">
    <property type="entry name" value="ARM-type_fold"/>
</dbReference>
<feature type="transmembrane region" description="Helical" evidence="1">
    <location>
        <begin position="52"/>
        <end position="71"/>
    </location>
</feature>
<protein>
    <submittedName>
        <fullName evidence="3">Cyclic nucleotide-binding protein</fullName>
    </submittedName>
</protein>
<dbReference type="Proteomes" id="UP000006055">
    <property type="component" value="Chromosome"/>
</dbReference>
<dbReference type="CDD" id="cd06174">
    <property type="entry name" value="MFS"/>
    <property type="match status" value="1"/>
</dbReference>
<reference evidence="4" key="1">
    <citation type="submission" date="2012-06" db="EMBL/GenBank/DDBJ databases">
        <title>Complete sequence of chromosome of Desulfomonile tiedjei DSM 6799.</title>
        <authorList>
            <person name="Lucas S."/>
            <person name="Copeland A."/>
            <person name="Lapidus A."/>
            <person name="Glavina del Rio T."/>
            <person name="Dalin E."/>
            <person name="Tice H."/>
            <person name="Bruce D."/>
            <person name="Goodwin L."/>
            <person name="Pitluck S."/>
            <person name="Peters L."/>
            <person name="Ovchinnikova G."/>
            <person name="Zeytun A."/>
            <person name="Lu M."/>
            <person name="Kyrpides N."/>
            <person name="Mavromatis K."/>
            <person name="Ivanova N."/>
            <person name="Brettin T."/>
            <person name="Detter J.C."/>
            <person name="Han C."/>
            <person name="Larimer F."/>
            <person name="Land M."/>
            <person name="Hauser L."/>
            <person name="Markowitz V."/>
            <person name="Cheng J.-F."/>
            <person name="Hugenholtz P."/>
            <person name="Woyke T."/>
            <person name="Wu D."/>
            <person name="Spring S."/>
            <person name="Schroeder M."/>
            <person name="Brambilla E."/>
            <person name="Klenk H.-P."/>
            <person name="Eisen J.A."/>
        </authorList>
    </citation>
    <scope>NUCLEOTIDE SEQUENCE [LARGE SCALE GENOMIC DNA]</scope>
    <source>
        <strain evidence="4">ATCC 49306 / DSM 6799 / DCB-1</strain>
    </source>
</reference>
<dbReference type="SMART" id="SM00100">
    <property type="entry name" value="cNMP"/>
    <property type="match status" value="1"/>
</dbReference>
<dbReference type="PROSITE" id="PS50042">
    <property type="entry name" value="CNMP_BINDING_3"/>
    <property type="match status" value="1"/>
</dbReference>
<keyword evidence="1" id="KW-0472">Membrane</keyword>
<dbReference type="EMBL" id="CP003360">
    <property type="protein sequence ID" value="AFM25185.1"/>
    <property type="molecule type" value="Genomic_DNA"/>
</dbReference>
<dbReference type="Gene3D" id="2.60.120.10">
    <property type="entry name" value="Jelly Rolls"/>
    <property type="match status" value="1"/>
</dbReference>
<dbReference type="eggNOG" id="COG0664">
    <property type="taxonomic scope" value="Bacteria"/>
</dbReference>
<feature type="transmembrane region" description="Helical" evidence="1">
    <location>
        <begin position="304"/>
        <end position="326"/>
    </location>
</feature>
<dbReference type="OrthoDB" id="5409634at2"/>
<dbReference type="AlphaFoldDB" id="I4C6J4"/>
<dbReference type="InterPro" id="IPR014710">
    <property type="entry name" value="RmlC-like_jellyroll"/>
</dbReference>
<keyword evidence="1" id="KW-1133">Transmembrane helix</keyword>
<evidence type="ECO:0000256" key="1">
    <source>
        <dbReference type="SAM" id="Phobius"/>
    </source>
</evidence>
<feature type="transmembrane region" description="Helical" evidence="1">
    <location>
        <begin position="21"/>
        <end position="40"/>
    </location>
</feature>
<dbReference type="Pfam" id="PF00027">
    <property type="entry name" value="cNMP_binding"/>
    <property type="match status" value="1"/>
</dbReference>
<name>I4C6J4_DESTA</name>
<dbReference type="STRING" id="706587.Desti_2505"/>
<dbReference type="KEGG" id="dti:Desti_2505"/>
<dbReference type="InterPro" id="IPR018490">
    <property type="entry name" value="cNMP-bd_dom_sf"/>
</dbReference>
<dbReference type="Gene3D" id="1.25.10.10">
    <property type="entry name" value="Leucine-rich Repeat Variant"/>
    <property type="match status" value="1"/>
</dbReference>
<proteinExistence type="predicted"/>
<organism evidence="3 4">
    <name type="scientific">Desulfomonile tiedjei (strain ATCC 49306 / DSM 6799 / DCB-1)</name>
    <dbReference type="NCBI Taxonomy" id="706587"/>
    <lineage>
        <taxon>Bacteria</taxon>
        <taxon>Pseudomonadati</taxon>
        <taxon>Thermodesulfobacteriota</taxon>
        <taxon>Desulfomonilia</taxon>
        <taxon>Desulfomonilales</taxon>
        <taxon>Desulfomonilaceae</taxon>
        <taxon>Desulfomonile</taxon>
    </lineage>
</organism>
<keyword evidence="4" id="KW-1185">Reference proteome</keyword>
<gene>
    <name evidence="3" type="ordered locus">Desti_2505</name>
</gene>
<accession>I4C6J4</accession>
<dbReference type="HOGENOM" id="CLU_350509_0_0_7"/>
<dbReference type="eggNOG" id="COG3202">
    <property type="taxonomic scope" value="Bacteria"/>
</dbReference>
<dbReference type="InterPro" id="IPR000595">
    <property type="entry name" value="cNMP-bd_dom"/>
</dbReference>
<keyword evidence="1" id="KW-0812">Transmembrane</keyword>
<feature type="transmembrane region" description="Helical" evidence="1">
    <location>
        <begin position="174"/>
        <end position="192"/>
    </location>
</feature>
<feature type="transmembrane region" description="Helical" evidence="1">
    <location>
        <begin position="108"/>
        <end position="132"/>
    </location>
</feature>
<sequence>MKRFLEKSLKIYEHEIARFTWLAVIFFAVFFVTAIFRNYVDTAFLKRYGPDYIPWMLVISAVLTMVVLAYADRIAKRFSDTYLMILVFGGYAAAATLCWLMVKSKLSIVYPALYQLMGLLDAIQLVYLWNIAGDLFDARQGKRIFPLVTAAQVLGTTVGSFLTRPITYGIGEDAALLVFALVFMLVAMFMTITARNIVGETKPEAVVTQKAPETKRLSEIPGIMKEFPIIRFLIVCGLIPNILLPIFSYQFSVIANNNFASEQSLITFLSVFRGATTSVTFVILLFAGRLYSAMGLPNASLVQPVNFTIVFGALTTFFNVYVAAYGQFTLILIQRAIAGPVNKILFNVIPKALVPWSRTFIRGTLLKVGMLAGSLLMILLKPVMEPHDFAYIAVVLAAYWGFETLVFRKEYKRILKQVIVVDKIDFDRVEAGSAFEAGGAPMGLESAVTEMLPGEEASKEEKPRILAPEVALRLIDDPSPQVRTEAALAFAIKPDMRAARKLIRCLEGPDEELRTAAIEALISYPPDILPILEASFLQANVRGKQAILEVIRLSSKINDFEMAHLFETLVEEAYGNLIVIRMLHRLEQRHGTQMLKEHLLSRNDEILGLLFYALWVYHADMRLMYQALKSENASVAVEMVETSIRGQNLPYLVPLIDDLPLDEKIEKGRKMFSLVARDSPERLLALLAQSEDSLTRMLAVYAVADLMPNQALIPVTESRLEDDDPLVRQVAEYASAIASGREAHMPEIIDIINKLKTFPLFQGLGTRELHAVASITKSGKLDKGEIVLRAGEENPSIYLILSGQITTYEDYGTADQKELRTAEENGYLNFVPMFTNLSPANTSVVTQDAEILVLPQSQFHEIMRVYPQIGLNLLKMAALQFRQMGFTA</sequence>
<evidence type="ECO:0000313" key="3">
    <source>
        <dbReference type="EMBL" id="AFM25185.1"/>
    </source>
</evidence>
<dbReference type="InterPro" id="IPR036259">
    <property type="entry name" value="MFS_trans_sf"/>
</dbReference>
<evidence type="ECO:0000259" key="2">
    <source>
        <dbReference type="PROSITE" id="PS50042"/>
    </source>
</evidence>